<evidence type="ECO:0000256" key="6">
    <source>
        <dbReference type="ARBA" id="ARBA00022989"/>
    </source>
</evidence>
<dbReference type="InterPro" id="IPR055348">
    <property type="entry name" value="DctQ"/>
</dbReference>
<keyword evidence="12" id="KW-1185">Reference proteome</keyword>
<keyword evidence="5 9" id="KW-0812">Transmembrane</keyword>
<dbReference type="InterPro" id="IPR007387">
    <property type="entry name" value="TRAP_DctQ"/>
</dbReference>
<dbReference type="Proteomes" id="UP000787672">
    <property type="component" value="Unassembled WGS sequence"/>
</dbReference>
<dbReference type="EMBL" id="JAHLQN010000001">
    <property type="protein sequence ID" value="MBU5626908.1"/>
    <property type="molecule type" value="Genomic_DNA"/>
</dbReference>
<feature type="transmembrane region" description="Helical" evidence="9">
    <location>
        <begin position="54"/>
        <end position="72"/>
    </location>
</feature>
<dbReference type="RefSeq" id="WP_216632332.1">
    <property type="nucleotide sequence ID" value="NZ_JAHLQN010000001.1"/>
</dbReference>
<keyword evidence="6 9" id="KW-1133">Transmembrane helix</keyword>
<evidence type="ECO:0000256" key="9">
    <source>
        <dbReference type="SAM" id="Phobius"/>
    </source>
</evidence>
<comment type="similarity">
    <text evidence="8">Belongs to the TRAP transporter small permease family.</text>
</comment>
<organism evidence="11 12">
    <name type="scientific">Dysosmobacter acutus</name>
    <dbReference type="NCBI Taxonomy" id="2841504"/>
    <lineage>
        <taxon>Bacteria</taxon>
        <taxon>Bacillati</taxon>
        <taxon>Bacillota</taxon>
        <taxon>Clostridia</taxon>
        <taxon>Eubacteriales</taxon>
        <taxon>Oscillospiraceae</taxon>
        <taxon>Dysosmobacter</taxon>
    </lineage>
</organism>
<keyword evidence="4" id="KW-0997">Cell inner membrane</keyword>
<dbReference type="Pfam" id="PF04290">
    <property type="entry name" value="DctQ"/>
    <property type="match status" value="1"/>
</dbReference>
<comment type="caution">
    <text evidence="11">The sequence shown here is derived from an EMBL/GenBank/DDBJ whole genome shotgun (WGS) entry which is preliminary data.</text>
</comment>
<protein>
    <submittedName>
        <fullName evidence="11">TRAP transporter small permease</fullName>
    </submittedName>
</protein>
<gene>
    <name evidence="11" type="ORF">KQI82_08270</name>
</gene>
<dbReference type="PANTHER" id="PTHR35011">
    <property type="entry name" value="2,3-DIKETO-L-GULONATE TRAP TRANSPORTER SMALL PERMEASE PROTEIN YIAM"/>
    <property type="match status" value="1"/>
</dbReference>
<evidence type="ECO:0000256" key="2">
    <source>
        <dbReference type="ARBA" id="ARBA00022448"/>
    </source>
</evidence>
<evidence type="ECO:0000256" key="4">
    <source>
        <dbReference type="ARBA" id="ARBA00022519"/>
    </source>
</evidence>
<reference evidence="11 12" key="1">
    <citation type="submission" date="2021-06" db="EMBL/GenBank/DDBJ databases">
        <authorList>
            <person name="Sun Q."/>
            <person name="Li D."/>
        </authorList>
    </citation>
    <scope>NUCLEOTIDE SEQUENCE [LARGE SCALE GENOMIC DNA]</scope>
    <source>
        <strain evidence="11 12">MSJ-2</strain>
    </source>
</reference>
<feature type="transmembrane region" description="Helical" evidence="9">
    <location>
        <begin position="130"/>
        <end position="152"/>
    </location>
</feature>
<evidence type="ECO:0000256" key="7">
    <source>
        <dbReference type="ARBA" id="ARBA00023136"/>
    </source>
</evidence>
<proteinExistence type="inferred from homology"/>
<keyword evidence="3" id="KW-1003">Cell membrane</keyword>
<accession>A0ABS6FA06</accession>
<keyword evidence="7 9" id="KW-0472">Membrane</keyword>
<evidence type="ECO:0000313" key="11">
    <source>
        <dbReference type="EMBL" id="MBU5626908.1"/>
    </source>
</evidence>
<evidence type="ECO:0000313" key="12">
    <source>
        <dbReference type="Proteomes" id="UP000787672"/>
    </source>
</evidence>
<keyword evidence="2" id="KW-0813">Transport</keyword>
<feature type="transmembrane region" description="Helical" evidence="9">
    <location>
        <begin position="21"/>
        <end position="48"/>
    </location>
</feature>
<name>A0ABS6FA06_9FIRM</name>
<feature type="domain" description="Tripartite ATP-independent periplasmic transporters DctQ component" evidence="10">
    <location>
        <begin position="30"/>
        <end position="159"/>
    </location>
</feature>
<evidence type="ECO:0000256" key="3">
    <source>
        <dbReference type="ARBA" id="ARBA00022475"/>
    </source>
</evidence>
<feature type="transmembrane region" description="Helical" evidence="9">
    <location>
        <begin position="92"/>
        <end position="110"/>
    </location>
</feature>
<comment type="subcellular location">
    <subcellularLocation>
        <location evidence="1">Cell inner membrane</location>
        <topology evidence="1">Multi-pass membrane protein</topology>
    </subcellularLocation>
</comment>
<evidence type="ECO:0000256" key="8">
    <source>
        <dbReference type="ARBA" id="ARBA00038436"/>
    </source>
</evidence>
<evidence type="ECO:0000256" key="5">
    <source>
        <dbReference type="ARBA" id="ARBA00022692"/>
    </source>
</evidence>
<evidence type="ECO:0000259" key="10">
    <source>
        <dbReference type="Pfam" id="PF04290"/>
    </source>
</evidence>
<dbReference type="PANTHER" id="PTHR35011:SF2">
    <property type="entry name" value="2,3-DIKETO-L-GULONATE TRAP TRANSPORTER SMALL PERMEASE PROTEIN YIAM"/>
    <property type="match status" value="1"/>
</dbReference>
<sequence length="173" mass="19402">MKLLKKFAAGFYRALDFLTNFTLVALFAALVLILAAEIIGRALFSFSFIWSQEIAKYLFAWIVFIGSGAAFAKGGHLAVDVLLNKFPVKLKFALSLIFYLMMLLFLAVILKTGLDYSALNYSKPLYSTYATNLGVIYLGLPIGCGIMILNILRELCKMLKYRTAYFDQKGDVF</sequence>
<evidence type="ECO:0000256" key="1">
    <source>
        <dbReference type="ARBA" id="ARBA00004429"/>
    </source>
</evidence>